<keyword evidence="1" id="KW-1133">Transmembrane helix</keyword>
<dbReference type="KEGG" id="dtn:DTL3_1611"/>
<reference evidence="3" key="1">
    <citation type="submission" date="2014-11" db="EMBL/GenBank/DDBJ databases">
        <authorList>
            <person name="Wibberg D."/>
        </authorList>
    </citation>
    <scope>NUCLEOTIDE SEQUENCE [LARGE SCALE GENOMIC DNA]</scope>
    <source>
        <strain evidence="3">L3</strain>
    </source>
</reference>
<dbReference type="STRING" id="1006576.DTL3_1611"/>
<feature type="transmembrane region" description="Helical" evidence="1">
    <location>
        <begin position="17"/>
        <end position="38"/>
    </location>
</feature>
<keyword evidence="1" id="KW-0472">Membrane</keyword>
<proteinExistence type="predicted"/>
<keyword evidence="1" id="KW-0812">Transmembrane</keyword>
<keyword evidence="2" id="KW-0969">Cilium</keyword>
<evidence type="ECO:0000313" key="3">
    <source>
        <dbReference type="Proteomes" id="UP000032809"/>
    </source>
</evidence>
<dbReference type="EMBL" id="LN824141">
    <property type="protein sequence ID" value="CEP78900.1"/>
    <property type="molecule type" value="Genomic_DNA"/>
</dbReference>
<evidence type="ECO:0000256" key="1">
    <source>
        <dbReference type="SAM" id="Phobius"/>
    </source>
</evidence>
<dbReference type="HOGENOM" id="CLU_1977866_0_0_0"/>
<dbReference type="RefSeq" id="WP_045088263.1">
    <property type="nucleotide sequence ID" value="NZ_LN824141.1"/>
</dbReference>
<gene>
    <name evidence="2" type="primary">fliZ</name>
    <name evidence="2" type="ORF">DTL3_1611</name>
</gene>
<sequence length="126" mass="14881">MSTDYSTMTASSSTLDVTIWFFVIILFIVILFLLYYFLNKSIKKGPKNKEVALIKKYYIDRNLYIGLLRVFNEYYLVLISSNSSEVLRKVDEDEVFEIIGESPKFINTFTKFLKRDKTDEESKKEK</sequence>
<organism evidence="2 3">
    <name type="scientific">Defluviitoga tunisiensis</name>
    <dbReference type="NCBI Taxonomy" id="1006576"/>
    <lineage>
        <taxon>Bacteria</taxon>
        <taxon>Thermotogati</taxon>
        <taxon>Thermotogota</taxon>
        <taxon>Thermotogae</taxon>
        <taxon>Petrotogales</taxon>
        <taxon>Petrotogaceae</taxon>
        <taxon>Defluviitoga</taxon>
    </lineage>
</organism>
<keyword evidence="2" id="KW-0966">Cell projection</keyword>
<dbReference type="Proteomes" id="UP000032809">
    <property type="component" value="Chromosome I"/>
</dbReference>
<dbReference type="AlphaFoldDB" id="A0A0C7P3L4"/>
<evidence type="ECO:0000313" key="2">
    <source>
        <dbReference type="EMBL" id="CEP78900.1"/>
    </source>
</evidence>
<accession>A0A0C7P3L4</accession>
<dbReference type="OrthoDB" id="47739at2"/>
<keyword evidence="2" id="KW-0282">Flagellum</keyword>
<name>A0A0C7P3L4_DEFTU</name>
<keyword evidence="3" id="KW-1185">Reference proteome</keyword>
<protein>
    <submittedName>
        <fullName evidence="2">Flagellar biosynthetic protein</fullName>
    </submittedName>
</protein>